<reference evidence="1 2" key="1">
    <citation type="submission" date="2019-07" db="EMBL/GenBank/DDBJ databases">
        <title>Diversity of Bacteria from Kongsfjorden, Arctic.</title>
        <authorList>
            <person name="Yu Y."/>
        </authorList>
    </citation>
    <scope>NUCLEOTIDE SEQUENCE [LARGE SCALE GENOMIC DNA]</scope>
    <source>
        <strain evidence="1 2">SM1927</strain>
    </source>
</reference>
<dbReference type="Pfam" id="PF13692">
    <property type="entry name" value="Glyco_trans_1_4"/>
    <property type="match status" value="1"/>
</dbReference>
<evidence type="ECO:0000313" key="2">
    <source>
        <dbReference type="Proteomes" id="UP000317938"/>
    </source>
</evidence>
<dbReference type="PANTHER" id="PTHR12526">
    <property type="entry name" value="GLYCOSYLTRANSFERASE"/>
    <property type="match status" value="1"/>
</dbReference>
<dbReference type="RefSeq" id="WP_145236638.1">
    <property type="nucleotide sequence ID" value="NZ_VNFF01000007.1"/>
</dbReference>
<protein>
    <submittedName>
        <fullName evidence="1">Glycosyltransferase family 4 protein</fullName>
    </submittedName>
</protein>
<evidence type="ECO:0000313" key="1">
    <source>
        <dbReference type="EMBL" id="TVU83842.1"/>
    </source>
</evidence>
<dbReference type="SUPFAM" id="SSF53756">
    <property type="entry name" value="UDP-Glycosyltransferase/glycogen phosphorylase"/>
    <property type="match status" value="1"/>
</dbReference>
<sequence>MKYYYFGTYGCESFDPTASSVAGQIAQEGLVRNWPESFEKIYCYVPNRIFPFSKKLLQLQRNSQSITSLFYLNIPFLKYFSLFISTLLKSLMIKENDKVIIYNCYYPPLLAVCLARKIKKFKVVPVLYDIHIPGETVRNSFFERLQYNLIKNLVPKCDSVVSINRKVIEDFCPKLPHLIVHGGVNNLFAPTAIKAGRIKVGFAGRLDKDNGILELTKVAKSHCSNFDFFIAGDGAYKELVESTSEITFLGSLEHSKCIEFLKSMDVLVCLRLKSEIDTSYFFPSKLYEYLSLGKMVITTDLPIEGVELSSIALVIDDNSDSLAAGLESIRSNLDTTLLTKAANTYIQDKTWFNQAQRIYDFLERKDEKI</sequence>
<proteinExistence type="predicted"/>
<comment type="caution">
    <text evidence="1">The sequence shown here is derived from an EMBL/GenBank/DDBJ whole genome shotgun (WGS) entry which is preliminary data.</text>
</comment>
<accession>A0ABY3FEF6</accession>
<dbReference type="Proteomes" id="UP000317938">
    <property type="component" value="Unassembled WGS sequence"/>
</dbReference>
<dbReference type="EMBL" id="VNFF01000007">
    <property type="protein sequence ID" value="TVU83842.1"/>
    <property type="molecule type" value="Genomic_DNA"/>
</dbReference>
<keyword evidence="2" id="KW-1185">Reference proteome</keyword>
<organism evidence="1 2">
    <name type="scientific">Pseudoalteromonas neustonica</name>
    <dbReference type="NCBI Taxonomy" id="1840331"/>
    <lineage>
        <taxon>Bacteria</taxon>
        <taxon>Pseudomonadati</taxon>
        <taxon>Pseudomonadota</taxon>
        <taxon>Gammaproteobacteria</taxon>
        <taxon>Alteromonadales</taxon>
        <taxon>Pseudoalteromonadaceae</taxon>
        <taxon>Pseudoalteromonas</taxon>
    </lineage>
</organism>
<name>A0ABY3FEF6_9GAMM</name>
<dbReference type="Gene3D" id="3.40.50.2000">
    <property type="entry name" value="Glycogen Phosphorylase B"/>
    <property type="match status" value="1"/>
</dbReference>
<gene>
    <name evidence="1" type="ORF">FQP85_08690</name>
</gene>